<gene>
    <name evidence="2" type="ORF">J9309_07070</name>
</gene>
<evidence type="ECO:0000259" key="1">
    <source>
        <dbReference type="Pfam" id="PF00534"/>
    </source>
</evidence>
<feature type="domain" description="Glycosyl transferase family 1" evidence="1">
    <location>
        <begin position="188"/>
        <end position="343"/>
    </location>
</feature>
<dbReference type="Proteomes" id="UP000672011">
    <property type="component" value="Chromosome"/>
</dbReference>
<protein>
    <submittedName>
        <fullName evidence="2">Glycosyltransferase</fullName>
    </submittedName>
</protein>
<dbReference type="CDD" id="cd03811">
    <property type="entry name" value="GT4_GT28_WabH-like"/>
    <property type="match status" value="1"/>
</dbReference>
<evidence type="ECO:0000313" key="3">
    <source>
        <dbReference type="Proteomes" id="UP000672011"/>
    </source>
</evidence>
<reference evidence="2 3" key="1">
    <citation type="journal article" date="2021" name="Int. J. Syst. Evol. Microbiol.">
        <title>Faecalibacter bovis sp. nov., isolated from cow faeces.</title>
        <authorList>
            <person name="Li F."/>
            <person name="Zhao W."/>
            <person name="Hong Q."/>
            <person name="Shao Q."/>
            <person name="Song J."/>
            <person name="Yang S."/>
        </authorList>
    </citation>
    <scope>NUCLEOTIDE SEQUENCE [LARGE SCALE GENOMIC DNA]</scope>
    <source>
        <strain evidence="2 3">ZY171143</strain>
    </source>
</reference>
<dbReference type="InterPro" id="IPR001296">
    <property type="entry name" value="Glyco_trans_1"/>
</dbReference>
<organism evidence="2 3">
    <name type="scientific">Faecalibacter bovis</name>
    <dbReference type="NCBI Taxonomy" id="2898187"/>
    <lineage>
        <taxon>Bacteria</taxon>
        <taxon>Pseudomonadati</taxon>
        <taxon>Bacteroidota</taxon>
        <taxon>Flavobacteriia</taxon>
        <taxon>Flavobacteriales</taxon>
        <taxon>Weeksellaceae</taxon>
        <taxon>Faecalibacter</taxon>
    </lineage>
</organism>
<dbReference type="EMBL" id="CP072842">
    <property type="protein sequence ID" value="QTV07055.1"/>
    <property type="molecule type" value="Genomic_DNA"/>
</dbReference>
<dbReference type="Pfam" id="PF00534">
    <property type="entry name" value="Glycos_transf_1"/>
    <property type="match status" value="1"/>
</dbReference>
<accession>A0ABX7XGP5</accession>
<name>A0ABX7XGP5_9FLAO</name>
<keyword evidence="3" id="KW-1185">Reference proteome</keyword>
<dbReference type="PANTHER" id="PTHR12526">
    <property type="entry name" value="GLYCOSYLTRANSFERASE"/>
    <property type="match status" value="1"/>
</dbReference>
<sequence length="376" mass="43911">MGGVPRVVLDLLRNLPKDKFDFTLMLNLHQGELVKDIPNDIKLIVVEKGKEQMSSNPLFQKIQLAWRRVKLEIYDKFPSILYKLKVPEKYDIEVSPGYAEFDMVLNSPNKKSRKIGWFHSDVGYDKDKARVLSRIEKMKKFDFMIFGSKQTRQVIDDLYQVTYPKSTVIYNVIKVDEVLAKADLFEYDYKTEYPVFSSLGRLHSRKGYHTLMKVHRRLLDEGFQHKIAVIGGGNEMENLINQRKELDVEDSFILFDTQTNPYPYIKASDFFILPTQSESYPLVIGEVMCMRKPIISTNVGGISEMIEDGVDGVLIKYDEDEMYQAMKEFMTNSDLVNKIIDGTKTAYQKFDENEIYRQVSEVFEQQYQLKLQNERN</sequence>
<dbReference type="Gene3D" id="3.40.50.2000">
    <property type="entry name" value="Glycogen Phosphorylase B"/>
    <property type="match status" value="2"/>
</dbReference>
<evidence type="ECO:0000313" key="2">
    <source>
        <dbReference type="EMBL" id="QTV07055.1"/>
    </source>
</evidence>
<dbReference type="SUPFAM" id="SSF53756">
    <property type="entry name" value="UDP-Glycosyltransferase/glycogen phosphorylase"/>
    <property type="match status" value="1"/>
</dbReference>
<proteinExistence type="predicted"/>
<reference evidence="3" key="2">
    <citation type="submission" date="2021-04" db="EMBL/GenBank/DDBJ databases">
        <title>Taxonomy of Flavobacteriaceae bacterium ZY171143.</title>
        <authorList>
            <person name="Li F."/>
        </authorList>
    </citation>
    <scope>NUCLEOTIDE SEQUENCE [LARGE SCALE GENOMIC DNA]</scope>
    <source>
        <strain evidence="3">ZY171143</strain>
    </source>
</reference>
<dbReference type="PANTHER" id="PTHR12526:SF630">
    <property type="entry name" value="GLYCOSYLTRANSFERASE"/>
    <property type="match status" value="1"/>
</dbReference>